<evidence type="ECO:0000313" key="4">
    <source>
        <dbReference type="Proteomes" id="UP000054632"/>
    </source>
</evidence>
<reference evidence="4 5" key="1">
    <citation type="submission" date="2015-01" db="EMBL/GenBank/DDBJ databases">
        <title>Evolution of Trichinella species and genotypes.</title>
        <authorList>
            <person name="Korhonen P.K."/>
            <person name="Edoardo P."/>
            <person name="Giuseppe L.R."/>
            <person name="Gasser R.B."/>
        </authorList>
    </citation>
    <scope>NUCLEOTIDE SEQUENCE [LARGE SCALE GENOMIC DNA]</scope>
    <source>
        <strain evidence="1">ISS13</strain>
        <strain evidence="3">ISS176</strain>
        <strain evidence="2">ISS470</strain>
    </source>
</reference>
<evidence type="ECO:0000313" key="1">
    <source>
        <dbReference type="EMBL" id="KRY79107.1"/>
    </source>
</evidence>
<comment type="caution">
    <text evidence="2">The sequence shown here is derived from an EMBL/GenBank/DDBJ whole genome shotgun (WGS) entry which is preliminary data.</text>
</comment>
<keyword evidence="6" id="KW-1185">Reference proteome</keyword>
<dbReference type="EMBL" id="JYDT01000014">
    <property type="protein sequence ID" value="KRY91336.1"/>
    <property type="molecule type" value="Genomic_DNA"/>
</dbReference>
<evidence type="ECO:0000313" key="3">
    <source>
        <dbReference type="EMBL" id="KRZ45942.1"/>
    </source>
</evidence>
<accession>A0A0V1FZ67</accession>
<dbReference type="AlphaFoldDB" id="A0A0V1FZ67"/>
<name>A0A0V1FZ67_TRIPS</name>
<protein>
    <submittedName>
        <fullName evidence="2">Uncharacterized protein</fullName>
    </submittedName>
</protein>
<evidence type="ECO:0000313" key="2">
    <source>
        <dbReference type="EMBL" id="KRY91336.1"/>
    </source>
</evidence>
<dbReference type="EMBL" id="JYDV01000002">
    <property type="protein sequence ID" value="KRZ45942.1"/>
    <property type="molecule type" value="Genomic_DNA"/>
</dbReference>
<dbReference type="Proteomes" id="UP000054995">
    <property type="component" value="Unassembled WGS sequence"/>
</dbReference>
<dbReference type="Proteomes" id="UP000054826">
    <property type="component" value="Unassembled WGS sequence"/>
</dbReference>
<sequence length="112" mass="12610">MHRKQYSDSHKNNGLYFPNKSSSSEFRIPDVLRGWSITTGSGSSDRGLWNGNLIPFHRVSTSTSKRTTLEQPTTSHGGFSKTVLFSHKLLFSVPKDVSQQLSRLADWTLPPF</sequence>
<dbReference type="EMBL" id="JYDR01000002">
    <property type="protein sequence ID" value="KRY79107.1"/>
    <property type="molecule type" value="Genomic_DNA"/>
</dbReference>
<dbReference type="Proteomes" id="UP000054632">
    <property type="component" value="Unassembled WGS sequence"/>
</dbReference>
<proteinExistence type="predicted"/>
<evidence type="ECO:0000313" key="5">
    <source>
        <dbReference type="Proteomes" id="UP000054826"/>
    </source>
</evidence>
<evidence type="ECO:0000313" key="6">
    <source>
        <dbReference type="Proteomes" id="UP000054995"/>
    </source>
</evidence>
<gene>
    <name evidence="1" type="ORF">T4A_5473</name>
    <name evidence="3" type="ORF">T4C_6955</name>
    <name evidence="2" type="ORF">T4D_8232</name>
</gene>
<organism evidence="2 6">
    <name type="scientific">Trichinella pseudospiralis</name>
    <name type="common">Parasitic roundworm</name>
    <dbReference type="NCBI Taxonomy" id="6337"/>
    <lineage>
        <taxon>Eukaryota</taxon>
        <taxon>Metazoa</taxon>
        <taxon>Ecdysozoa</taxon>
        <taxon>Nematoda</taxon>
        <taxon>Enoplea</taxon>
        <taxon>Dorylaimia</taxon>
        <taxon>Trichinellida</taxon>
        <taxon>Trichinellidae</taxon>
        <taxon>Trichinella</taxon>
    </lineage>
</organism>